<dbReference type="PANTHER" id="PTHR43133:SF50">
    <property type="entry name" value="ECF RNA POLYMERASE SIGMA FACTOR SIGM"/>
    <property type="match status" value="1"/>
</dbReference>
<feature type="domain" description="RNA polymerase sigma-70 region 2" evidence="6">
    <location>
        <begin position="17"/>
        <end position="76"/>
    </location>
</feature>
<organism evidence="8 9">
    <name type="scientific">Trebonia kvetii</name>
    <dbReference type="NCBI Taxonomy" id="2480626"/>
    <lineage>
        <taxon>Bacteria</taxon>
        <taxon>Bacillati</taxon>
        <taxon>Actinomycetota</taxon>
        <taxon>Actinomycetes</taxon>
        <taxon>Streptosporangiales</taxon>
        <taxon>Treboniaceae</taxon>
        <taxon>Trebonia</taxon>
    </lineage>
</organism>
<keyword evidence="9" id="KW-1185">Reference proteome</keyword>
<dbReference type="Gene3D" id="1.10.10.10">
    <property type="entry name" value="Winged helix-like DNA-binding domain superfamily/Winged helix DNA-binding domain"/>
    <property type="match status" value="1"/>
</dbReference>
<evidence type="ECO:0000313" key="8">
    <source>
        <dbReference type="EMBL" id="TVZ03211.1"/>
    </source>
</evidence>
<dbReference type="GO" id="GO:0003677">
    <property type="term" value="F:DNA binding"/>
    <property type="evidence" value="ECO:0007669"/>
    <property type="project" value="UniProtKB-KW"/>
</dbReference>
<dbReference type="Pfam" id="PF04542">
    <property type="entry name" value="Sigma70_r2"/>
    <property type="match status" value="1"/>
</dbReference>
<dbReference type="InterPro" id="IPR013249">
    <property type="entry name" value="RNA_pol_sigma70_r4_t2"/>
</dbReference>
<dbReference type="SUPFAM" id="SSF88946">
    <property type="entry name" value="Sigma2 domain of RNA polymerase sigma factors"/>
    <property type="match status" value="1"/>
</dbReference>
<keyword evidence="3" id="KW-0731">Sigma factor</keyword>
<dbReference type="InterPro" id="IPR014325">
    <property type="entry name" value="RNA_pol_sigma-E_actinobac"/>
</dbReference>
<dbReference type="InterPro" id="IPR039425">
    <property type="entry name" value="RNA_pol_sigma-70-like"/>
</dbReference>
<comment type="caution">
    <text evidence="8">The sequence shown here is derived from an EMBL/GenBank/DDBJ whole genome shotgun (WGS) entry which is preliminary data.</text>
</comment>
<feature type="domain" description="RNA polymerase sigma factor 70 region 4 type 2" evidence="7">
    <location>
        <begin position="102"/>
        <end position="153"/>
    </location>
</feature>
<dbReference type="InterPro" id="IPR007627">
    <property type="entry name" value="RNA_pol_sigma70_r2"/>
</dbReference>
<proteinExistence type="inferred from homology"/>
<accession>A0A6P2BY91</accession>
<dbReference type="NCBIfam" id="TIGR02983">
    <property type="entry name" value="SigE-fam_strep"/>
    <property type="match status" value="1"/>
</dbReference>
<reference evidence="8 9" key="1">
    <citation type="submission" date="2018-11" db="EMBL/GenBank/DDBJ databases">
        <title>Trebonia kvetii gen.nov., sp.nov., a novel acidophilic actinobacterium, and proposal of the new actinobacterial family Treboniaceae fam. nov.</title>
        <authorList>
            <person name="Rapoport D."/>
            <person name="Sagova-Mareckova M."/>
            <person name="Sedlacek I."/>
            <person name="Provaznik J."/>
            <person name="Kralova S."/>
            <person name="Pavlinic D."/>
            <person name="Benes V."/>
            <person name="Kopecky J."/>
        </authorList>
    </citation>
    <scope>NUCLEOTIDE SEQUENCE [LARGE SCALE GENOMIC DNA]</scope>
    <source>
        <strain evidence="8 9">15Tr583</strain>
    </source>
</reference>
<keyword evidence="5" id="KW-0804">Transcription</keyword>
<dbReference type="InterPro" id="IPR014284">
    <property type="entry name" value="RNA_pol_sigma-70_dom"/>
</dbReference>
<dbReference type="GO" id="GO:0006352">
    <property type="term" value="P:DNA-templated transcription initiation"/>
    <property type="evidence" value="ECO:0007669"/>
    <property type="project" value="InterPro"/>
</dbReference>
<evidence type="ECO:0000313" key="9">
    <source>
        <dbReference type="Proteomes" id="UP000460272"/>
    </source>
</evidence>
<protein>
    <submittedName>
        <fullName evidence="8">SigE family RNA polymerase sigma factor</fullName>
    </submittedName>
</protein>
<evidence type="ECO:0000259" key="7">
    <source>
        <dbReference type="Pfam" id="PF08281"/>
    </source>
</evidence>
<dbReference type="NCBIfam" id="TIGR02937">
    <property type="entry name" value="sigma70-ECF"/>
    <property type="match status" value="1"/>
</dbReference>
<evidence type="ECO:0000259" key="6">
    <source>
        <dbReference type="Pfam" id="PF04542"/>
    </source>
</evidence>
<dbReference type="GO" id="GO:0016987">
    <property type="term" value="F:sigma factor activity"/>
    <property type="evidence" value="ECO:0007669"/>
    <property type="project" value="UniProtKB-KW"/>
</dbReference>
<dbReference type="Gene3D" id="1.10.1740.10">
    <property type="match status" value="1"/>
</dbReference>
<evidence type="ECO:0000256" key="4">
    <source>
        <dbReference type="ARBA" id="ARBA00023125"/>
    </source>
</evidence>
<evidence type="ECO:0000256" key="1">
    <source>
        <dbReference type="ARBA" id="ARBA00010641"/>
    </source>
</evidence>
<evidence type="ECO:0000256" key="5">
    <source>
        <dbReference type="ARBA" id="ARBA00023163"/>
    </source>
</evidence>
<dbReference type="PANTHER" id="PTHR43133">
    <property type="entry name" value="RNA POLYMERASE ECF-TYPE SIGMA FACTO"/>
    <property type="match status" value="1"/>
</dbReference>
<evidence type="ECO:0000256" key="2">
    <source>
        <dbReference type="ARBA" id="ARBA00023015"/>
    </source>
</evidence>
<comment type="similarity">
    <text evidence="1">Belongs to the sigma-70 factor family. ECF subfamily.</text>
</comment>
<dbReference type="InterPro" id="IPR013325">
    <property type="entry name" value="RNA_pol_sigma_r2"/>
</dbReference>
<dbReference type="Proteomes" id="UP000460272">
    <property type="component" value="Unassembled WGS sequence"/>
</dbReference>
<dbReference type="CDD" id="cd06171">
    <property type="entry name" value="Sigma70_r4"/>
    <property type="match status" value="1"/>
</dbReference>
<dbReference type="InterPro" id="IPR036388">
    <property type="entry name" value="WH-like_DNA-bd_sf"/>
</dbReference>
<gene>
    <name evidence="8" type="ORF">EAS64_22510</name>
</gene>
<keyword evidence="2" id="KW-0805">Transcription regulation</keyword>
<dbReference type="AlphaFoldDB" id="A0A6P2BY91"/>
<name>A0A6P2BY91_9ACTN</name>
<dbReference type="SUPFAM" id="SSF88659">
    <property type="entry name" value="Sigma3 and sigma4 domains of RNA polymerase sigma factors"/>
    <property type="match status" value="1"/>
</dbReference>
<dbReference type="Pfam" id="PF08281">
    <property type="entry name" value="Sigma70_r4_2"/>
    <property type="match status" value="1"/>
</dbReference>
<sequence length="175" mass="19432">MGRADDEFAEFAQASYGGLRHAAWLLTGDRHAAEDAAQTALVRTYAAWSRVRRDDAYAYARKVLVNHITDRWRRKLREYPAGEVPDRAASPDPADEVALRHWITGALATLTVRERAVIVMRYLFDLPEAAVARDLGITQGTVKSTSSRALAKLRTRAGEFDPWGIGQAQPIGGER</sequence>
<evidence type="ECO:0000256" key="3">
    <source>
        <dbReference type="ARBA" id="ARBA00023082"/>
    </source>
</evidence>
<dbReference type="InterPro" id="IPR013324">
    <property type="entry name" value="RNA_pol_sigma_r3/r4-like"/>
</dbReference>
<dbReference type="EMBL" id="RPFW01000004">
    <property type="protein sequence ID" value="TVZ03211.1"/>
    <property type="molecule type" value="Genomic_DNA"/>
</dbReference>
<dbReference type="RefSeq" id="WP_145855760.1">
    <property type="nucleotide sequence ID" value="NZ_RPFW01000004.1"/>
</dbReference>
<dbReference type="OrthoDB" id="3478828at2"/>
<keyword evidence="4" id="KW-0238">DNA-binding</keyword>